<feature type="binding site" evidence="2">
    <location>
        <position position="380"/>
    </location>
    <ligand>
        <name>Zn(2+)</name>
        <dbReference type="ChEBI" id="CHEBI:29105"/>
        <note>catalytic</note>
    </ligand>
</feature>
<keyword evidence="4" id="KW-0732">Signal</keyword>
<evidence type="ECO:0000256" key="4">
    <source>
        <dbReference type="SAM" id="SignalP"/>
    </source>
</evidence>
<keyword evidence="7" id="KW-0031">Aminopeptidase</keyword>
<feature type="signal peptide" evidence="4">
    <location>
        <begin position="1"/>
        <end position="23"/>
    </location>
</feature>
<comment type="caution">
    <text evidence="7">The sequence shown here is derived from an EMBL/GenBank/DDBJ whole genome shotgun (WGS) entry which is preliminary data.</text>
</comment>
<feature type="active site" description="Proton donor" evidence="1">
    <location>
        <position position="432"/>
    </location>
</feature>
<feature type="compositionally biased region" description="Polar residues" evidence="3">
    <location>
        <begin position="31"/>
        <end position="43"/>
    </location>
</feature>
<dbReference type="GO" id="GO:0016285">
    <property type="term" value="F:alanyl aminopeptidase activity"/>
    <property type="evidence" value="ECO:0007669"/>
    <property type="project" value="UniProtKB-EC"/>
</dbReference>
<dbReference type="RefSeq" id="WP_146561602.1">
    <property type="nucleotide sequence ID" value="NZ_SIHJ01000001.1"/>
</dbReference>
<evidence type="ECO:0000256" key="3">
    <source>
        <dbReference type="SAM" id="MobiDB-lite"/>
    </source>
</evidence>
<feature type="binding site" evidence="2">
    <location>
        <position position="361"/>
    </location>
    <ligand>
        <name>Zn(2+)</name>
        <dbReference type="ChEBI" id="CHEBI:29105"/>
        <note>catalytic</note>
    </ligand>
</feature>
<dbReference type="Gene3D" id="1.10.390.10">
    <property type="entry name" value="Neutral Protease Domain 2"/>
    <property type="match status" value="1"/>
</dbReference>
<dbReference type="GO" id="GO:0008237">
    <property type="term" value="F:metallopeptidase activity"/>
    <property type="evidence" value="ECO:0007669"/>
    <property type="project" value="InterPro"/>
</dbReference>
<feature type="domain" description="Peptidase M1 membrane alanine aminopeptidase" evidence="5">
    <location>
        <begin position="295"/>
        <end position="492"/>
    </location>
</feature>
<evidence type="ECO:0000313" key="8">
    <source>
        <dbReference type="Proteomes" id="UP000316714"/>
    </source>
</evidence>
<dbReference type="InterPro" id="IPR014782">
    <property type="entry name" value="Peptidase_M1_dom"/>
</dbReference>
<feature type="active site" description="Proton acceptor" evidence="1">
    <location>
        <position position="358"/>
    </location>
</feature>
<keyword evidence="2" id="KW-0862">Zinc</keyword>
<feature type="region of interest" description="Disordered" evidence="3">
    <location>
        <begin position="31"/>
        <end position="67"/>
    </location>
</feature>
<keyword evidence="2" id="KW-0479">Metal-binding</keyword>
<keyword evidence="7" id="KW-0378">Hydrolase</keyword>
<reference evidence="7 8" key="1">
    <citation type="submission" date="2019-02" db="EMBL/GenBank/DDBJ databases">
        <title>Deep-cultivation of Planctomycetes and their phenomic and genomic characterization uncovers novel biology.</title>
        <authorList>
            <person name="Wiegand S."/>
            <person name="Jogler M."/>
            <person name="Boedeker C."/>
            <person name="Pinto D."/>
            <person name="Vollmers J."/>
            <person name="Rivas-Marin E."/>
            <person name="Kohn T."/>
            <person name="Peeters S.H."/>
            <person name="Heuer A."/>
            <person name="Rast P."/>
            <person name="Oberbeckmann S."/>
            <person name="Bunk B."/>
            <person name="Jeske O."/>
            <person name="Meyerdierks A."/>
            <person name="Storesund J.E."/>
            <person name="Kallscheuer N."/>
            <person name="Luecker S."/>
            <person name="Lage O.M."/>
            <person name="Pohl T."/>
            <person name="Merkel B.J."/>
            <person name="Hornburger P."/>
            <person name="Mueller R.-W."/>
            <person name="Bruemmer F."/>
            <person name="Labrenz M."/>
            <person name="Spormann A.M."/>
            <person name="Op Den Camp H."/>
            <person name="Overmann J."/>
            <person name="Amann R."/>
            <person name="Jetten M.S.M."/>
            <person name="Mascher T."/>
            <person name="Medema M.H."/>
            <person name="Devos D.P."/>
            <person name="Kaster A.-K."/>
            <person name="Ovreas L."/>
            <person name="Rohde M."/>
            <person name="Galperin M.Y."/>
            <person name="Jogler C."/>
        </authorList>
    </citation>
    <scope>NUCLEOTIDE SEQUENCE [LARGE SCALE GENOMIC DNA]</scope>
    <source>
        <strain evidence="7 8">KOR34</strain>
    </source>
</reference>
<accession>A0A5C5VBW4</accession>
<dbReference type="Proteomes" id="UP000316714">
    <property type="component" value="Unassembled WGS sequence"/>
</dbReference>
<dbReference type="Gene3D" id="2.60.40.1730">
    <property type="entry name" value="tricorn interacting facor f3 domain"/>
    <property type="match status" value="1"/>
</dbReference>
<evidence type="ECO:0000259" key="6">
    <source>
        <dbReference type="Pfam" id="PF17900"/>
    </source>
</evidence>
<evidence type="ECO:0000256" key="2">
    <source>
        <dbReference type="PIRSR" id="PIRSR634015-3"/>
    </source>
</evidence>
<name>A0A5C5VBW4_9BACT</name>
<dbReference type="SUPFAM" id="SSF63737">
    <property type="entry name" value="Leukotriene A4 hydrolase N-terminal domain"/>
    <property type="match status" value="1"/>
</dbReference>
<dbReference type="InterPro" id="IPR045357">
    <property type="entry name" value="Aminopeptidase_N-like_N"/>
</dbReference>
<dbReference type="InterPro" id="IPR042097">
    <property type="entry name" value="Aminopeptidase_N-like_N_sf"/>
</dbReference>
<dbReference type="EC" id="3.4.11.2" evidence="7"/>
<feature type="binding site" evidence="2">
    <location>
        <position position="357"/>
    </location>
    <ligand>
        <name>Zn(2+)</name>
        <dbReference type="ChEBI" id="CHEBI:29105"/>
        <note>catalytic</note>
    </ligand>
</feature>
<dbReference type="PANTHER" id="PTHR45726:SF3">
    <property type="entry name" value="LEUKOTRIENE A-4 HYDROLASE"/>
    <property type="match status" value="1"/>
</dbReference>
<evidence type="ECO:0000259" key="5">
    <source>
        <dbReference type="Pfam" id="PF01433"/>
    </source>
</evidence>
<dbReference type="CDD" id="cd09603">
    <property type="entry name" value="M1_APN_like"/>
    <property type="match status" value="1"/>
</dbReference>
<evidence type="ECO:0000256" key="1">
    <source>
        <dbReference type="PIRSR" id="PIRSR634015-1"/>
    </source>
</evidence>
<dbReference type="EMBL" id="SIHJ01000001">
    <property type="protein sequence ID" value="TWT35433.1"/>
    <property type="molecule type" value="Genomic_DNA"/>
</dbReference>
<sequence precursor="true">MRTSWGLVASTICFAGVFWLSSAGVEVVAQSPQNADNNQTQPDQAPRQRRSRPRPARSSEESKLLRGKYGPERANNDLLYYYLDVRIDPARRTVSGKNTIRFKMLEDGSRIQIDLRDILRVDGISFANAELEYERQADSIFIDFPHTLEEGKTYSIEVSYSGKPTPIGRFGSLAFEEDPAGRPWVYTACEEEGGAMWWPCKDQWCDEVESMDISVAVPNGLTGVSNGRLVGSTDLGDGFTRWDWRVSYPINCYCVSLNIGSYVHFEEDWDDLTLDYYVLPEALDKAKSQFVQVRSMLEAFEHHYGEYPFKRDGYKLIHVPYTGMEHQSAVTYGNGFRNGFVGRGAGAGLKFDFIIIHESGHEWFGNAVSAADRADMWIHEGWTNYLESVYVEYHFGYAEAMAYLNHGKRQVANRRPVVGERGVYATPPGDQYKKGSLFLNTLRSVVNDDTVWWKLQRDFFQRFKYKNILTEDVAEFFNAETGLELAPIFEQYLRHAAIPVLELRFDEDGDSVSYRWQADVEGFAMPVKVGAPTAWQTITPTDKWQSLTTPLSMSDFQVATNLYYIEVEKE</sequence>
<gene>
    <name evidence="7" type="primary">pepN_1</name>
    <name evidence="7" type="ORF">KOR34_03240</name>
</gene>
<feature type="domain" description="Aminopeptidase N-like N-terminal" evidence="6">
    <location>
        <begin position="80"/>
        <end position="253"/>
    </location>
</feature>
<evidence type="ECO:0000313" key="7">
    <source>
        <dbReference type="EMBL" id="TWT35433.1"/>
    </source>
</evidence>
<dbReference type="SUPFAM" id="SSF55486">
    <property type="entry name" value="Metalloproteases ('zincins'), catalytic domain"/>
    <property type="match status" value="1"/>
</dbReference>
<dbReference type="InterPro" id="IPR027268">
    <property type="entry name" value="Peptidase_M4/M1_CTD_sf"/>
</dbReference>
<dbReference type="OrthoDB" id="9814383at2"/>
<feature type="chain" id="PRO_5022842215" evidence="4">
    <location>
        <begin position="24"/>
        <end position="570"/>
    </location>
</feature>
<protein>
    <submittedName>
        <fullName evidence="7">Aminopeptidase N</fullName>
        <ecNumber evidence="7">3.4.11.2</ecNumber>
    </submittedName>
</protein>
<dbReference type="Pfam" id="PF17900">
    <property type="entry name" value="Peptidase_M1_N"/>
    <property type="match status" value="1"/>
</dbReference>
<organism evidence="7 8">
    <name type="scientific">Posidoniimonas corsicana</name>
    <dbReference type="NCBI Taxonomy" id="1938618"/>
    <lineage>
        <taxon>Bacteria</taxon>
        <taxon>Pseudomonadati</taxon>
        <taxon>Planctomycetota</taxon>
        <taxon>Planctomycetia</taxon>
        <taxon>Pirellulales</taxon>
        <taxon>Lacipirellulaceae</taxon>
        <taxon>Posidoniimonas</taxon>
    </lineage>
</organism>
<dbReference type="InterPro" id="IPR034015">
    <property type="entry name" value="M1_LTA4H"/>
</dbReference>
<proteinExistence type="predicted"/>
<dbReference type="Pfam" id="PF01433">
    <property type="entry name" value="Peptidase_M1"/>
    <property type="match status" value="1"/>
</dbReference>
<dbReference type="PANTHER" id="PTHR45726">
    <property type="entry name" value="LEUKOTRIENE A-4 HYDROLASE"/>
    <property type="match status" value="1"/>
</dbReference>
<keyword evidence="7" id="KW-0645">Protease</keyword>
<feature type="compositionally biased region" description="Basic and acidic residues" evidence="3">
    <location>
        <begin position="57"/>
        <end position="67"/>
    </location>
</feature>
<dbReference type="AlphaFoldDB" id="A0A5C5VBW4"/>
<keyword evidence="8" id="KW-1185">Reference proteome</keyword>
<comment type="cofactor">
    <cofactor evidence="2">
        <name>Zn(2+)</name>
        <dbReference type="ChEBI" id="CHEBI:29105"/>
    </cofactor>
    <text evidence="2">Binds 1 zinc ion per subunit.</text>
</comment>
<dbReference type="GO" id="GO:0008270">
    <property type="term" value="F:zinc ion binding"/>
    <property type="evidence" value="ECO:0007669"/>
    <property type="project" value="InterPro"/>
</dbReference>